<evidence type="ECO:0000256" key="3">
    <source>
        <dbReference type="ARBA" id="ARBA00022475"/>
    </source>
</evidence>
<feature type="transmembrane region" description="Helical" evidence="7">
    <location>
        <begin position="93"/>
        <end position="113"/>
    </location>
</feature>
<dbReference type="STRING" id="626937.HMPREF3293_02349"/>
<name>A0A136Q347_9FIRM</name>
<evidence type="ECO:0000313" key="10">
    <source>
        <dbReference type="Proteomes" id="UP000070366"/>
    </source>
</evidence>
<keyword evidence="4 7" id="KW-0812">Transmembrane</keyword>
<evidence type="ECO:0000256" key="7">
    <source>
        <dbReference type="SAM" id="Phobius"/>
    </source>
</evidence>
<dbReference type="SUPFAM" id="SSF103481">
    <property type="entry name" value="Multidrug resistance efflux transporter EmrE"/>
    <property type="match status" value="2"/>
</dbReference>
<feature type="transmembrane region" description="Helical" evidence="7">
    <location>
        <begin position="233"/>
        <end position="252"/>
    </location>
</feature>
<feature type="domain" description="EamA" evidence="8">
    <location>
        <begin position="30"/>
        <end position="160"/>
    </location>
</feature>
<evidence type="ECO:0000256" key="5">
    <source>
        <dbReference type="ARBA" id="ARBA00022989"/>
    </source>
</evidence>
<organism evidence="9 10">
    <name type="scientific">Christensenella minuta</name>
    <dbReference type="NCBI Taxonomy" id="626937"/>
    <lineage>
        <taxon>Bacteria</taxon>
        <taxon>Bacillati</taxon>
        <taxon>Bacillota</taxon>
        <taxon>Clostridia</taxon>
        <taxon>Christensenellales</taxon>
        <taxon>Christensenellaceae</taxon>
        <taxon>Christensenella</taxon>
    </lineage>
</organism>
<accession>A0A136Q347</accession>
<dbReference type="GO" id="GO:0005886">
    <property type="term" value="C:plasma membrane"/>
    <property type="evidence" value="ECO:0007669"/>
    <property type="project" value="UniProtKB-SubCell"/>
</dbReference>
<evidence type="ECO:0000313" key="9">
    <source>
        <dbReference type="EMBL" id="KXK65091.1"/>
    </source>
</evidence>
<comment type="caution">
    <text evidence="9">The sequence shown here is derived from an EMBL/GenBank/DDBJ whole genome shotgun (WGS) entry which is preliminary data.</text>
</comment>
<feature type="transmembrane region" description="Helical" evidence="7">
    <location>
        <begin position="32"/>
        <end position="51"/>
    </location>
</feature>
<dbReference type="PANTHER" id="PTHR42920:SF5">
    <property type="entry name" value="EAMA DOMAIN-CONTAINING PROTEIN"/>
    <property type="match status" value="1"/>
</dbReference>
<protein>
    <submittedName>
        <fullName evidence="9">Putative membrane protein</fullName>
    </submittedName>
</protein>
<keyword evidence="10" id="KW-1185">Reference proteome</keyword>
<feature type="transmembrane region" description="Helical" evidence="7">
    <location>
        <begin position="199"/>
        <end position="221"/>
    </location>
</feature>
<feature type="transmembrane region" description="Helical" evidence="7">
    <location>
        <begin position="57"/>
        <end position="81"/>
    </location>
</feature>
<evidence type="ECO:0000256" key="1">
    <source>
        <dbReference type="ARBA" id="ARBA00004651"/>
    </source>
</evidence>
<feature type="transmembrane region" description="Helical" evidence="7">
    <location>
        <begin position="119"/>
        <end position="137"/>
    </location>
</feature>
<comment type="similarity">
    <text evidence="2">Belongs to the EamA transporter family.</text>
</comment>
<feature type="domain" description="EamA" evidence="8">
    <location>
        <begin position="171"/>
        <end position="306"/>
    </location>
</feature>
<dbReference type="AlphaFoldDB" id="A0A136Q347"/>
<keyword evidence="5 7" id="KW-1133">Transmembrane helix</keyword>
<keyword evidence="6 7" id="KW-0472">Membrane</keyword>
<dbReference type="PANTHER" id="PTHR42920">
    <property type="entry name" value="OS03G0707200 PROTEIN-RELATED"/>
    <property type="match status" value="1"/>
</dbReference>
<feature type="transmembrane region" description="Helical" evidence="7">
    <location>
        <begin position="146"/>
        <end position="163"/>
    </location>
</feature>
<evidence type="ECO:0000256" key="6">
    <source>
        <dbReference type="ARBA" id="ARBA00023136"/>
    </source>
</evidence>
<gene>
    <name evidence="9" type="ORF">HMPREF3293_02349</name>
</gene>
<dbReference type="InterPro" id="IPR000620">
    <property type="entry name" value="EamA_dom"/>
</dbReference>
<reference evidence="9 10" key="1">
    <citation type="submission" date="2016-02" db="EMBL/GenBank/DDBJ databases">
        <authorList>
            <person name="Wen L."/>
            <person name="He K."/>
            <person name="Yang H."/>
        </authorList>
    </citation>
    <scope>NUCLEOTIDE SEQUENCE [LARGE SCALE GENOMIC DNA]</scope>
    <source>
        <strain evidence="9 10">DSM 22607</strain>
    </source>
</reference>
<evidence type="ECO:0000256" key="4">
    <source>
        <dbReference type="ARBA" id="ARBA00022692"/>
    </source>
</evidence>
<dbReference type="EMBL" id="LSZW01000063">
    <property type="protein sequence ID" value="KXK65091.1"/>
    <property type="molecule type" value="Genomic_DNA"/>
</dbReference>
<feature type="transmembrane region" description="Helical" evidence="7">
    <location>
        <begin position="264"/>
        <end position="284"/>
    </location>
</feature>
<proteinExistence type="inferred from homology"/>
<dbReference type="Proteomes" id="UP000070366">
    <property type="component" value="Unassembled WGS sequence"/>
</dbReference>
<sequence>MWSCKNCVKIKFVYKKIKGDILVGKSTFKYDLMLLVVALTWSTGFIGTKYAQDYGMSSSLIVVFRMLFASAAMLIIFFPQIGRLTKVQIKHGVIAGIFMSAGFLLQTIGMQYTDVSNNAFLTTTNVIFVPFISWLLLKKRPPLKTFLAVAIGFFGISILTRALDTTISFSLGDILSLLCAASYAMQIAYIGYAAKESEAASFSFVQITVTGVVALVYFLLFEQKASSMPMLGAAVWITLYLGVVCTALPYWLECTAQKYIPAARSALIISLEGMFASIISVLLGLEALTWSLIAGGAIIMGSIVILEADFRRKKALPRQ</sequence>
<comment type="subcellular location">
    <subcellularLocation>
        <location evidence="1">Cell membrane</location>
        <topology evidence="1">Multi-pass membrane protein</topology>
    </subcellularLocation>
</comment>
<feature type="transmembrane region" description="Helical" evidence="7">
    <location>
        <begin position="290"/>
        <end position="310"/>
    </location>
</feature>
<dbReference type="Pfam" id="PF00892">
    <property type="entry name" value="EamA"/>
    <property type="match status" value="2"/>
</dbReference>
<evidence type="ECO:0000256" key="2">
    <source>
        <dbReference type="ARBA" id="ARBA00007362"/>
    </source>
</evidence>
<evidence type="ECO:0000259" key="8">
    <source>
        <dbReference type="Pfam" id="PF00892"/>
    </source>
</evidence>
<dbReference type="PATRIC" id="fig|626937.4.peg.2306"/>
<dbReference type="InterPro" id="IPR037185">
    <property type="entry name" value="EmrE-like"/>
</dbReference>
<feature type="transmembrane region" description="Helical" evidence="7">
    <location>
        <begin position="169"/>
        <end position="192"/>
    </location>
</feature>
<dbReference type="InterPro" id="IPR051258">
    <property type="entry name" value="Diverse_Substrate_Transporter"/>
</dbReference>
<keyword evidence="3" id="KW-1003">Cell membrane</keyword>